<organism evidence="2 3">
    <name type="scientific">Pseudomonas matsuisoli</name>
    <dbReference type="NCBI Taxonomy" id="1515666"/>
    <lineage>
        <taxon>Bacteria</taxon>
        <taxon>Pseudomonadati</taxon>
        <taxon>Pseudomonadota</taxon>
        <taxon>Gammaproteobacteria</taxon>
        <taxon>Pseudomonadales</taxon>
        <taxon>Pseudomonadaceae</taxon>
        <taxon>Pseudomonas</taxon>
    </lineage>
</organism>
<gene>
    <name evidence="2" type="ORF">GCM10009304_31510</name>
</gene>
<accession>A0A917Q090</accession>
<evidence type="ECO:0000313" key="2">
    <source>
        <dbReference type="EMBL" id="GGK03360.1"/>
    </source>
</evidence>
<reference evidence="2" key="1">
    <citation type="journal article" date="2014" name="Int. J. Syst. Evol. Microbiol.">
        <title>Complete genome sequence of Corynebacterium casei LMG S-19264T (=DSM 44701T), isolated from a smear-ripened cheese.</title>
        <authorList>
            <consortium name="US DOE Joint Genome Institute (JGI-PGF)"/>
            <person name="Walter F."/>
            <person name="Albersmeier A."/>
            <person name="Kalinowski J."/>
            <person name="Ruckert C."/>
        </authorList>
    </citation>
    <scope>NUCLEOTIDE SEQUENCE</scope>
    <source>
        <strain evidence="2">JCM 30078</strain>
    </source>
</reference>
<proteinExistence type="predicted"/>
<comment type="caution">
    <text evidence="2">The sequence shown here is derived from an EMBL/GenBank/DDBJ whole genome shotgun (WGS) entry which is preliminary data.</text>
</comment>
<feature type="region of interest" description="Disordered" evidence="1">
    <location>
        <begin position="1"/>
        <end position="22"/>
    </location>
</feature>
<evidence type="ECO:0000313" key="3">
    <source>
        <dbReference type="Proteomes" id="UP000635983"/>
    </source>
</evidence>
<dbReference type="AlphaFoldDB" id="A0A917Q090"/>
<protein>
    <submittedName>
        <fullName evidence="2">Uncharacterized protein</fullName>
    </submittedName>
</protein>
<keyword evidence="3" id="KW-1185">Reference proteome</keyword>
<reference evidence="2" key="2">
    <citation type="submission" date="2020-09" db="EMBL/GenBank/DDBJ databases">
        <authorList>
            <person name="Sun Q."/>
            <person name="Ohkuma M."/>
        </authorList>
    </citation>
    <scope>NUCLEOTIDE SEQUENCE</scope>
    <source>
        <strain evidence="2">JCM 30078</strain>
    </source>
</reference>
<dbReference type="Proteomes" id="UP000635983">
    <property type="component" value="Unassembled WGS sequence"/>
</dbReference>
<sequence length="92" mass="10236">MGTADNHQAFRQADMHTGHTRSLRGFAYRERDVTNWRTHQGAARSIPESTHQGSALRLVLISGERVIDTIQQVSDLVARAVGFAVHAILLMQ</sequence>
<name>A0A917Q090_9PSED</name>
<dbReference type="EMBL" id="BMPO01000007">
    <property type="protein sequence ID" value="GGK03360.1"/>
    <property type="molecule type" value="Genomic_DNA"/>
</dbReference>
<evidence type="ECO:0000256" key="1">
    <source>
        <dbReference type="SAM" id="MobiDB-lite"/>
    </source>
</evidence>